<dbReference type="EMBL" id="JBHRXX010000010">
    <property type="protein sequence ID" value="MFC3686635.1"/>
    <property type="molecule type" value="Genomic_DNA"/>
</dbReference>
<keyword evidence="1" id="KW-0472">Membrane</keyword>
<proteinExistence type="predicted"/>
<sequence length="89" mass="9725">MSFLALIGHLANFIAPAIGVALLLWGLPRIWPKARAGRWGARRELMALCALGVAVLLAGLVVFGRDGKMLSYTVLVLAQGSLGWWLRRR</sequence>
<dbReference type="RefSeq" id="WP_382179763.1">
    <property type="nucleotide sequence ID" value="NZ_JBHRXX010000010.1"/>
</dbReference>
<protein>
    <submittedName>
        <fullName evidence="2">Uncharacterized protein</fullName>
    </submittedName>
</protein>
<dbReference type="Proteomes" id="UP001595729">
    <property type="component" value="Unassembled WGS sequence"/>
</dbReference>
<evidence type="ECO:0000313" key="3">
    <source>
        <dbReference type="Proteomes" id="UP001595729"/>
    </source>
</evidence>
<reference evidence="3" key="1">
    <citation type="journal article" date="2019" name="Int. J. Syst. Evol. Microbiol.">
        <title>The Global Catalogue of Microorganisms (GCM) 10K type strain sequencing project: providing services to taxonomists for standard genome sequencing and annotation.</title>
        <authorList>
            <consortium name="The Broad Institute Genomics Platform"/>
            <consortium name="The Broad Institute Genome Sequencing Center for Infectious Disease"/>
            <person name="Wu L."/>
            <person name="Ma J."/>
        </authorList>
    </citation>
    <scope>NUCLEOTIDE SEQUENCE [LARGE SCALE GENOMIC DNA]</scope>
    <source>
        <strain evidence="3">KCTC 42501</strain>
    </source>
</reference>
<keyword evidence="1" id="KW-0812">Transmembrane</keyword>
<feature type="transmembrane region" description="Helical" evidence="1">
    <location>
        <begin position="6"/>
        <end position="25"/>
    </location>
</feature>
<keyword evidence="3" id="KW-1185">Reference proteome</keyword>
<name>A0ABV7WAV8_9BURK</name>
<organism evidence="2 3">
    <name type="scientific">Hydrogenophaga luteola</name>
    <dbReference type="NCBI Taxonomy" id="1591122"/>
    <lineage>
        <taxon>Bacteria</taxon>
        <taxon>Pseudomonadati</taxon>
        <taxon>Pseudomonadota</taxon>
        <taxon>Betaproteobacteria</taxon>
        <taxon>Burkholderiales</taxon>
        <taxon>Comamonadaceae</taxon>
        <taxon>Hydrogenophaga</taxon>
    </lineage>
</organism>
<feature type="transmembrane region" description="Helical" evidence="1">
    <location>
        <begin position="45"/>
        <end position="63"/>
    </location>
</feature>
<comment type="caution">
    <text evidence="2">The sequence shown here is derived from an EMBL/GenBank/DDBJ whole genome shotgun (WGS) entry which is preliminary data.</text>
</comment>
<evidence type="ECO:0000256" key="1">
    <source>
        <dbReference type="SAM" id="Phobius"/>
    </source>
</evidence>
<feature type="transmembrane region" description="Helical" evidence="1">
    <location>
        <begin position="69"/>
        <end position="86"/>
    </location>
</feature>
<accession>A0ABV7WAV8</accession>
<keyword evidence="1" id="KW-1133">Transmembrane helix</keyword>
<gene>
    <name evidence="2" type="ORF">ACFOPI_23790</name>
</gene>
<evidence type="ECO:0000313" key="2">
    <source>
        <dbReference type="EMBL" id="MFC3686635.1"/>
    </source>
</evidence>